<comment type="caution">
    <text evidence="2">The sequence shown here is derived from an EMBL/GenBank/DDBJ whole genome shotgun (WGS) entry which is preliminary data.</text>
</comment>
<feature type="region of interest" description="Disordered" evidence="1">
    <location>
        <begin position="97"/>
        <end position="121"/>
    </location>
</feature>
<evidence type="ECO:0000313" key="2">
    <source>
        <dbReference type="EMBL" id="KAL2089689.1"/>
    </source>
</evidence>
<dbReference type="EMBL" id="JBHFQA010000012">
    <property type="protein sequence ID" value="KAL2089689.1"/>
    <property type="molecule type" value="Genomic_DNA"/>
</dbReference>
<gene>
    <name evidence="2" type="ORF">ACEWY4_014377</name>
</gene>
<evidence type="ECO:0000313" key="3">
    <source>
        <dbReference type="Proteomes" id="UP001591681"/>
    </source>
</evidence>
<organism evidence="2 3">
    <name type="scientific">Coilia grayii</name>
    <name type="common">Gray's grenadier anchovy</name>
    <dbReference type="NCBI Taxonomy" id="363190"/>
    <lineage>
        <taxon>Eukaryota</taxon>
        <taxon>Metazoa</taxon>
        <taxon>Chordata</taxon>
        <taxon>Craniata</taxon>
        <taxon>Vertebrata</taxon>
        <taxon>Euteleostomi</taxon>
        <taxon>Actinopterygii</taxon>
        <taxon>Neopterygii</taxon>
        <taxon>Teleostei</taxon>
        <taxon>Clupei</taxon>
        <taxon>Clupeiformes</taxon>
        <taxon>Clupeoidei</taxon>
        <taxon>Engraulidae</taxon>
        <taxon>Coilinae</taxon>
        <taxon>Coilia</taxon>
    </lineage>
</organism>
<accession>A0ABD1JS54</accession>
<reference evidence="2 3" key="1">
    <citation type="submission" date="2024-09" db="EMBL/GenBank/DDBJ databases">
        <title>A chromosome-level genome assembly of Gray's grenadier anchovy, Coilia grayii.</title>
        <authorList>
            <person name="Fu Z."/>
        </authorList>
    </citation>
    <scope>NUCLEOTIDE SEQUENCE [LARGE SCALE GENOMIC DNA]</scope>
    <source>
        <strain evidence="2">G4</strain>
        <tissue evidence="2">Muscle</tissue>
    </source>
</reference>
<proteinExistence type="predicted"/>
<dbReference type="Proteomes" id="UP001591681">
    <property type="component" value="Unassembled WGS sequence"/>
</dbReference>
<evidence type="ECO:0000256" key="1">
    <source>
        <dbReference type="SAM" id="MobiDB-lite"/>
    </source>
</evidence>
<protein>
    <submittedName>
        <fullName evidence="2">Uncharacterized protein</fullName>
    </submittedName>
</protein>
<sequence length="287" mass="33074">MFENIEMKLFSSLESSLHQWTKEDTELMLKQTKRVQAPLKCQKTEEAVVKQKEDAPATVHEEDEEENDVAILAQAIEIEMEVLHSCKDDVRGVKPEDFSVLSPDPEKTSLTPRQRKESRPKWRRMELKPTGLVVKDVICLPFDTYLKEDELYYVPDSVEREILTSVGLVARITIDSTWLSEEIEGRLSSLFKHRFYRSHAEKFQFKYLQCLQGSRVLFQPSLPKNSWTASEVLGICEKSALYILSLHNLVDKEVSCAFDLYTSNSQCGQYSHGKDELNQLFGKILTC</sequence>
<keyword evidence="3" id="KW-1185">Reference proteome</keyword>
<dbReference type="AlphaFoldDB" id="A0ABD1JS54"/>
<name>A0ABD1JS54_9TELE</name>